<evidence type="ECO:0000256" key="5">
    <source>
        <dbReference type="RuleBase" id="RU003345"/>
    </source>
</evidence>
<dbReference type="InterPro" id="IPR015590">
    <property type="entry name" value="Aldehyde_DH_dom"/>
</dbReference>
<dbReference type="Proteomes" id="UP000252086">
    <property type="component" value="Unassembled WGS sequence"/>
</dbReference>
<evidence type="ECO:0000256" key="1">
    <source>
        <dbReference type="ARBA" id="ARBA00009986"/>
    </source>
</evidence>
<feature type="domain" description="Aldehyde dehydrogenase" evidence="6">
    <location>
        <begin position="15"/>
        <end position="470"/>
    </location>
</feature>
<protein>
    <submittedName>
        <fullName evidence="7">Acyl-CoA reductase-like NAD-dependent aldehyde dehydrogenase</fullName>
    </submittedName>
</protein>
<comment type="similarity">
    <text evidence="1 5">Belongs to the aldehyde dehydrogenase family.</text>
</comment>
<dbReference type="OrthoDB" id="9812625at2"/>
<dbReference type="PANTHER" id="PTHR42986">
    <property type="entry name" value="BENZALDEHYDE DEHYDROGENASE YFMT"/>
    <property type="match status" value="1"/>
</dbReference>
<gene>
    <name evidence="7" type="ORF">DFP76_10985</name>
</gene>
<comment type="caution">
    <text evidence="7">The sequence shown here is derived from an EMBL/GenBank/DDBJ whole genome shotgun (WGS) entry which is preliminary data.</text>
</comment>
<dbReference type="InterPro" id="IPR016162">
    <property type="entry name" value="Ald_DH_N"/>
</dbReference>
<evidence type="ECO:0000256" key="2">
    <source>
        <dbReference type="ARBA" id="ARBA00023002"/>
    </source>
</evidence>
<keyword evidence="8" id="KW-1185">Reference proteome</keyword>
<dbReference type="Pfam" id="PF00171">
    <property type="entry name" value="Aldedh"/>
    <property type="match status" value="1"/>
</dbReference>
<feature type="active site" evidence="4">
    <location>
        <position position="250"/>
    </location>
</feature>
<dbReference type="InterPro" id="IPR016161">
    <property type="entry name" value="Ald_DH/histidinol_DH"/>
</dbReference>
<evidence type="ECO:0000313" key="7">
    <source>
        <dbReference type="EMBL" id="RBO80033.1"/>
    </source>
</evidence>
<evidence type="ECO:0000256" key="4">
    <source>
        <dbReference type="PROSITE-ProRule" id="PRU10007"/>
    </source>
</evidence>
<dbReference type="InterPro" id="IPR016163">
    <property type="entry name" value="Ald_DH_C"/>
</dbReference>
<sequence>MTVLLSIGGNDQASSDHKEYNRLDPVTGEIASTAAAATIDDVNTITNAANKAFPTWAQTGPTERRNLLNKAADIMEAKQDEFIAAMITETGATGPWAGFNVMLAAGHIREAAALTTQMGGEVIPSNKPGTLAMSVNKPKGVCLAIAPWNAPIILGARAIATPLACGNTVILKSSEFCPLTHRLIIDCFLEAGFPAGVVNLLSNDPSEAASIVKALIEAPEVRHVNFTGSSPVGRIIGRLAGENLKPALLELGGKAPLVVLSDADIEGAVNAAIFGAFMNQGQICMSTERVIVDASIADDFVAKLVARASTLPWGNPREAVVLGSLVNPEVSDKMQALIDDAVSKGAKLVCGGENDGAMFSATLLDGVNQSMRIYTEESFGPVKSIIRVNGDEEAIKVANDSEYGLSAALFSQDINRALACANAINSGICHINGPTVGDEPQMPFGGVSDSGYGRFGGRAGIAEFTDSRWITVEDPKQHYPF</sequence>
<keyword evidence="3" id="KW-0520">NAD</keyword>
<organism evidence="7 8">
    <name type="scientific">Marinomonas aquiplantarum</name>
    <dbReference type="NCBI Taxonomy" id="491951"/>
    <lineage>
        <taxon>Bacteria</taxon>
        <taxon>Pseudomonadati</taxon>
        <taxon>Pseudomonadota</taxon>
        <taxon>Gammaproteobacteria</taxon>
        <taxon>Oceanospirillales</taxon>
        <taxon>Oceanospirillaceae</taxon>
        <taxon>Marinomonas</taxon>
    </lineage>
</organism>
<dbReference type="EMBL" id="QNRF01000009">
    <property type="protein sequence ID" value="RBO80033.1"/>
    <property type="molecule type" value="Genomic_DNA"/>
</dbReference>
<dbReference type="AlphaFoldDB" id="A0A366CUP0"/>
<dbReference type="RefSeq" id="WP_113875435.1">
    <property type="nucleotide sequence ID" value="NZ_QNRF01000009.1"/>
</dbReference>
<dbReference type="FunFam" id="3.40.309.10:FF:000010">
    <property type="entry name" value="Gamma-aminobutyraldehyde dehydrogenase"/>
    <property type="match status" value="1"/>
</dbReference>
<dbReference type="PANTHER" id="PTHR42986:SF1">
    <property type="entry name" value="BENZALDEHYDE DEHYDROGENASE YFMT"/>
    <property type="match status" value="1"/>
</dbReference>
<dbReference type="Gene3D" id="3.40.605.10">
    <property type="entry name" value="Aldehyde Dehydrogenase, Chain A, domain 1"/>
    <property type="match status" value="1"/>
</dbReference>
<name>A0A366CUP0_9GAMM</name>
<dbReference type="Gene3D" id="3.40.309.10">
    <property type="entry name" value="Aldehyde Dehydrogenase, Chain A, domain 2"/>
    <property type="match status" value="1"/>
</dbReference>
<evidence type="ECO:0000313" key="8">
    <source>
        <dbReference type="Proteomes" id="UP000252086"/>
    </source>
</evidence>
<dbReference type="InterPro" id="IPR029510">
    <property type="entry name" value="Ald_DH_CS_GLU"/>
</dbReference>
<proteinExistence type="inferred from homology"/>
<keyword evidence="2 5" id="KW-0560">Oxidoreductase</keyword>
<reference evidence="7 8" key="1">
    <citation type="submission" date="2018-06" db="EMBL/GenBank/DDBJ databases">
        <title>Genomic Encyclopedia of Type Strains, Phase III (KMG-III): the genomes of soil and plant-associated and newly described type strains.</title>
        <authorList>
            <person name="Whitman W."/>
        </authorList>
    </citation>
    <scope>NUCLEOTIDE SEQUENCE [LARGE SCALE GENOMIC DNA]</scope>
    <source>
        <strain evidence="7 8">CECT 7732</strain>
    </source>
</reference>
<dbReference type="GO" id="GO:0016620">
    <property type="term" value="F:oxidoreductase activity, acting on the aldehyde or oxo group of donors, NAD or NADP as acceptor"/>
    <property type="evidence" value="ECO:0007669"/>
    <property type="project" value="InterPro"/>
</dbReference>
<accession>A0A366CUP0</accession>
<dbReference type="CDD" id="cd07105">
    <property type="entry name" value="ALDH_SaliADH"/>
    <property type="match status" value="1"/>
</dbReference>
<dbReference type="PROSITE" id="PS00687">
    <property type="entry name" value="ALDEHYDE_DEHYDR_GLU"/>
    <property type="match status" value="1"/>
</dbReference>
<evidence type="ECO:0000259" key="6">
    <source>
        <dbReference type="Pfam" id="PF00171"/>
    </source>
</evidence>
<dbReference type="SUPFAM" id="SSF53720">
    <property type="entry name" value="ALDH-like"/>
    <property type="match status" value="1"/>
</dbReference>
<evidence type="ECO:0000256" key="3">
    <source>
        <dbReference type="ARBA" id="ARBA00023027"/>
    </source>
</evidence>